<dbReference type="InterPro" id="IPR001204">
    <property type="entry name" value="Phos_transporter"/>
</dbReference>
<evidence type="ECO:0000256" key="3">
    <source>
        <dbReference type="ARBA" id="ARBA00022592"/>
    </source>
</evidence>
<organism evidence="10 11">
    <name type="scientific">Pyrus ussuriensis x Pyrus communis</name>
    <dbReference type="NCBI Taxonomy" id="2448454"/>
    <lineage>
        <taxon>Eukaryota</taxon>
        <taxon>Viridiplantae</taxon>
        <taxon>Streptophyta</taxon>
        <taxon>Embryophyta</taxon>
        <taxon>Tracheophyta</taxon>
        <taxon>Spermatophyta</taxon>
        <taxon>Magnoliopsida</taxon>
        <taxon>eudicotyledons</taxon>
        <taxon>Gunneridae</taxon>
        <taxon>Pentapetalae</taxon>
        <taxon>rosids</taxon>
        <taxon>fabids</taxon>
        <taxon>Rosales</taxon>
        <taxon>Rosaceae</taxon>
        <taxon>Amygdaloideae</taxon>
        <taxon>Maleae</taxon>
        <taxon>Pyrus</taxon>
    </lineage>
</organism>
<comment type="subcellular location">
    <subcellularLocation>
        <location evidence="1">Membrane</location>
        <topology evidence="1">Multi-pass membrane protein</topology>
    </subcellularLocation>
</comment>
<feature type="compositionally biased region" description="Polar residues" evidence="7">
    <location>
        <begin position="73"/>
        <end position="97"/>
    </location>
</feature>
<feature type="transmembrane region" description="Helical" evidence="8">
    <location>
        <begin position="783"/>
        <end position="806"/>
    </location>
</feature>
<feature type="transmembrane region" description="Helical" evidence="8">
    <location>
        <begin position="870"/>
        <end position="890"/>
    </location>
</feature>
<dbReference type="InterPro" id="IPR027942">
    <property type="entry name" value="SEO_N"/>
</dbReference>
<dbReference type="Proteomes" id="UP000327157">
    <property type="component" value="Unassembled WGS sequence"/>
</dbReference>
<evidence type="ECO:0000256" key="8">
    <source>
        <dbReference type="SAM" id="Phobius"/>
    </source>
</evidence>
<evidence type="ECO:0000313" key="11">
    <source>
        <dbReference type="Proteomes" id="UP000327157"/>
    </source>
</evidence>
<keyword evidence="11" id="KW-1185">Reference proteome</keyword>
<dbReference type="Pfam" id="PF01384">
    <property type="entry name" value="PHO4"/>
    <property type="match status" value="1"/>
</dbReference>
<evidence type="ECO:0000256" key="1">
    <source>
        <dbReference type="ARBA" id="ARBA00004141"/>
    </source>
</evidence>
<proteinExistence type="predicted"/>
<feature type="transmembrane region" description="Helical" evidence="8">
    <location>
        <begin position="666"/>
        <end position="685"/>
    </location>
</feature>
<gene>
    <name evidence="10" type="ORF">D8674_037160</name>
</gene>
<dbReference type="PANTHER" id="PTHR33232">
    <property type="entry name" value="PROTEIN SIEVE ELEMENT OCCLUSION B-LIKE"/>
    <property type="match status" value="1"/>
</dbReference>
<dbReference type="AlphaFoldDB" id="A0A5N5G338"/>
<reference evidence="10 11" key="2">
    <citation type="submission" date="2019-11" db="EMBL/GenBank/DDBJ databases">
        <title>A de novo genome assembly of a pear dwarfing rootstock.</title>
        <authorList>
            <person name="Wang F."/>
            <person name="Wang J."/>
            <person name="Li S."/>
            <person name="Zhang Y."/>
            <person name="Fang M."/>
            <person name="Ma L."/>
            <person name="Zhao Y."/>
            <person name="Jiang S."/>
        </authorList>
    </citation>
    <scope>NUCLEOTIDE SEQUENCE [LARGE SCALE GENOMIC DNA]</scope>
    <source>
        <strain evidence="10">S2</strain>
        <tissue evidence="10">Leaf</tissue>
    </source>
</reference>
<dbReference type="GO" id="GO:0010088">
    <property type="term" value="P:phloem development"/>
    <property type="evidence" value="ECO:0007669"/>
    <property type="project" value="InterPro"/>
</dbReference>
<feature type="transmembrane region" description="Helical" evidence="8">
    <location>
        <begin position="636"/>
        <end position="659"/>
    </location>
</feature>
<evidence type="ECO:0000313" key="10">
    <source>
        <dbReference type="EMBL" id="KAB2609815.1"/>
    </source>
</evidence>
<protein>
    <recommendedName>
        <fullName evidence="9">Sieve element occlusion N-terminal domain-containing protein</fullName>
    </recommendedName>
</protein>
<keyword evidence="5 8" id="KW-1133">Transmembrane helix</keyword>
<dbReference type="PANTHER" id="PTHR33232:SF20">
    <property type="entry name" value="PROTEIN SIEVE ELEMENT OCCLUSION B-LIKE"/>
    <property type="match status" value="1"/>
</dbReference>
<dbReference type="EMBL" id="SMOL01000509">
    <property type="protein sequence ID" value="KAB2609815.1"/>
    <property type="molecule type" value="Genomic_DNA"/>
</dbReference>
<sequence>MAAAQNYNNPPAPAAQNYNPAPMPAAQNYNPAPMPVAQNYNPAPMPVAQNYNLTPMPTAQNYNPARVPAAQSYNAPQAPGAQSYNAPQAPGAQSYNAPQAPGAQYYNKPTAGGRRGGDYYNRPLPKDGRRFSSTASDDSMLTNQILASDKSHARPYDVTLLSLKHILQTVDVILSRVTQPDIHSTVTGALVPGAHADALEHEKASHAIISSLPDNYDVPTSLFNAISCEIFCKWLSGEDANKTTMDILDTVQHYDWDEKVVLALGAFAVKDGEYWLVAHLYTTNPLAKAVGQLKQVQEILEHAGTRLKPKFDAYNNLVRAVLNVTKCIVQLHDLHRNPVMTTEAESAATTALIPTAVYWTIRSIVVAATQLLGITGMGPEHMTEAWELSSLAHKLENIHSHLKENLDRLLDIIKRKKEEQELSEISYILESPHIDNSKPLRVLFYKDDQPALYDCYNKKRVDIDVLKRKVVILFLSDIDVVHENEYMIVQQMYLEKRQNPTRTESQYEVVWVPIVDMWTEAKYQQFEDLRRNMEWYTLFHPSVVPKTVIRYIRKQDKWNYGKKPLLVVMDPQGKIVHTNAVHMMCVWGSIAFPFTSNREKLLWEEEKDWRIELLADAIDQNLITWYVYSAPNPGQAAAAAAPIAVLVGVTGISFAVFPLGKSLPLALAKALACGVAGAVLVYRIIHRQLGHLLVKSMSSEAEQTEGTIQQKNIGFLSDIAGPTGTQLEIVYGVFGYMQVLSACFMAFAHGGNDVSNAIGPLAGALSILHGCASGPEIVIPTDVLAWGGFGIVAGLTMWGYSVIATIGKKITELTPTRGFAAEFAAASVVLFASKLGLPISATHTLVGAVMGVGFARGLNRVRAETVREIVASWAVTIPAGAFFSVLYTWIFTKSLSYIL</sequence>
<comment type="caution">
    <text evidence="10">The sequence shown here is derived from an EMBL/GenBank/DDBJ whole genome shotgun (WGS) entry which is preliminary data.</text>
</comment>
<keyword evidence="3" id="KW-0592">Phosphate transport</keyword>
<evidence type="ECO:0000256" key="5">
    <source>
        <dbReference type="ARBA" id="ARBA00022989"/>
    </source>
</evidence>
<dbReference type="Pfam" id="PF14576">
    <property type="entry name" value="SEO_N"/>
    <property type="match status" value="1"/>
</dbReference>
<evidence type="ECO:0000256" key="7">
    <source>
        <dbReference type="SAM" id="MobiDB-lite"/>
    </source>
</evidence>
<feature type="region of interest" description="Disordered" evidence="7">
    <location>
        <begin position="1"/>
        <end position="30"/>
    </location>
</feature>
<name>A0A5N5G338_9ROSA</name>
<reference evidence="10 11" key="1">
    <citation type="submission" date="2019-09" db="EMBL/GenBank/DDBJ databases">
        <authorList>
            <person name="Ou C."/>
        </authorList>
    </citation>
    <scope>NUCLEOTIDE SEQUENCE [LARGE SCALE GENOMIC DNA]</scope>
    <source>
        <strain evidence="10">S2</strain>
        <tissue evidence="10">Leaf</tissue>
    </source>
</reference>
<dbReference type="GO" id="GO:0016020">
    <property type="term" value="C:membrane"/>
    <property type="evidence" value="ECO:0007669"/>
    <property type="project" value="UniProtKB-SubCell"/>
</dbReference>
<evidence type="ECO:0000259" key="9">
    <source>
        <dbReference type="Pfam" id="PF14576"/>
    </source>
</evidence>
<keyword evidence="2" id="KW-0813">Transport</keyword>
<feature type="domain" description="Sieve element occlusion N-terminal" evidence="9">
    <location>
        <begin position="136"/>
        <end position="433"/>
    </location>
</feature>
<keyword evidence="6 8" id="KW-0472">Membrane</keyword>
<dbReference type="GO" id="GO:0006817">
    <property type="term" value="P:phosphate ion transport"/>
    <property type="evidence" value="ECO:0007669"/>
    <property type="project" value="UniProtKB-KW"/>
</dbReference>
<dbReference type="InterPro" id="IPR039299">
    <property type="entry name" value="SEOA"/>
</dbReference>
<dbReference type="OrthoDB" id="1854460at2759"/>
<dbReference type="GO" id="GO:0005315">
    <property type="term" value="F:phosphate transmembrane transporter activity"/>
    <property type="evidence" value="ECO:0007669"/>
    <property type="project" value="InterPro"/>
</dbReference>
<evidence type="ECO:0000256" key="4">
    <source>
        <dbReference type="ARBA" id="ARBA00022692"/>
    </source>
</evidence>
<accession>A0A5N5G338</accession>
<keyword evidence="4 8" id="KW-0812">Transmembrane</keyword>
<evidence type="ECO:0000256" key="2">
    <source>
        <dbReference type="ARBA" id="ARBA00022448"/>
    </source>
</evidence>
<evidence type="ECO:0000256" key="6">
    <source>
        <dbReference type="ARBA" id="ARBA00023136"/>
    </source>
</evidence>
<feature type="region of interest" description="Disordered" evidence="7">
    <location>
        <begin position="73"/>
        <end position="136"/>
    </location>
</feature>